<keyword evidence="1" id="KW-0808">Transferase</keyword>
<proteinExistence type="predicted"/>
<reference evidence="4 5" key="1">
    <citation type="journal article" date="2015" name="Int. J. Syst. Evol. Microbiol.">
        <title>Exiguobacterium enclense sp. nov., isolated from sediment.</title>
        <authorList>
            <person name="Dastager S.G."/>
            <person name="Mawlankar R."/>
            <person name="Sonalkar V.V."/>
            <person name="Thorat M.N."/>
            <person name="Mual P."/>
            <person name="Verma A."/>
            <person name="Krishnamurthi S."/>
            <person name="Tang S.K."/>
            <person name="Li W.J."/>
        </authorList>
    </citation>
    <scope>NUCLEOTIDE SEQUENCE [LARGE SCALE GENOMIC DNA]</scope>
    <source>
        <strain evidence="4 5">NIO-1109</strain>
    </source>
</reference>
<dbReference type="CDD" id="cd04301">
    <property type="entry name" value="NAT_SF"/>
    <property type="match status" value="1"/>
</dbReference>
<name>A0A0V8GF05_9BACL</name>
<dbReference type="Proteomes" id="UP000053797">
    <property type="component" value="Unassembled WGS sequence"/>
</dbReference>
<dbReference type="InterPro" id="IPR016181">
    <property type="entry name" value="Acyl_CoA_acyltransferase"/>
</dbReference>
<organism evidence="4 5">
    <name type="scientific">Exiguobacterium indicum</name>
    <dbReference type="NCBI Taxonomy" id="296995"/>
    <lineage>
        <taxon>Bacteria</taxon>
        <taxon>Bacillati</taxon>
        <taxon>Bacillota</taxon>
        <taxon>Bacilli</taxon>
        <taxon>Bacillales</taxon>
        <taxon>Bacillales Family XII. Incertae Sedis</taxon>
        <taxon>Exiguobacterium</taxon>
    </lineage>
</organism>
<evidence type="ECO:0000313" key="4">
    <source>
        <dbReference type="EMBL" id="KSU48856.1"/>
    </source>
</evidence>
<dbReference type="AlphaFoldDB" id="A0A0V8GF05"/>
<dbReference type="InterPro" id="IPR000182">
    <property type="entry name" value="GNAT_dom"/>
</dbReference>
<dbReference type="EMBL" id="LNQL01000003">
    <property type="protein sequence ID" value="KSU48856.1"/>
    <property type="molecule type" value="Genomic_DNA"/>
</dbReference>
<dbReference type="GO" id="GO:0016747">
    <property type="term" value="F:acyltransferase activity, transferring groups other than amino-acyl groups"/>
    <property type="evidence" value="ECO:0007669"/>
    <property type="project" value="InterPro"/>
</dbReference>
<comment type="caution">
    <text evidence="4">The sequence shown here is derived from an EMBL/GenBank/DDBJ whole genome shotgun (WGS) entry which is preliminary data.</text>
</comment>
<evidence type="ECO:0000313" key="5">
    <source>
        <dbReference type="Proteomes" id="UP000053797"/>
    </source>
</evidence>
<protein>
    <recommendedName>
        <fullName evidence="3">N-acetyltransferase domain-containing protein</fullName>
    </recommendedName>
</protein>
<keyword evidence="2" id="KW-0012">Acyltransferase</keyword>
<dbReference type="InterPro" id="IPR050680">
    <property type="entry name" value="YpeA/RimI_acetyltransf"/>
</dbReference>
<feature type="domain" description="N-acetyltransferase" evidence="3">
    <location>
        <begin position="21"/>
        <end position="178"/>
    </location>
</feature>
<dbReference type="PROSITE" id="PS51186">
    <property type="entry name" value="GNAT"/>
    <property type="match status" value="1"/>
</dbReference>
<evidence type="ECO:0000259" key="3">
    <source>
        <dbReference type="PROSITE" id="PS51186"/>
    </source>
</evidence>
<dbReference type="SUPFAM" id="SSF55729">
    <property type="entry name" value="Acyl-CoA N-acyltransferases (Nat)"/>
    <property type="match status" value="1"/>
</dbReference>
<gene>
    <name evidence="4" type="ORF">AS033_11045</name>
</gene>
<dbReference type="OrthoDB" id="4228396at2"/>
<accession>A0A0V8GF05</accession>
<evidence type="ECO:0000256" key="1">
    <source>
        <dbReference type="ARBA" id="ARBA00022679"/>
    </source>
</evidence>
<evidence type="ECO:0000256" key="2">
    <source>
        <dbReference type="ARBA" id="ARBA00023315"/>
    </source>
</evidence>
<dbReference type="Pfam" id="PF00583">
    <property type="entry name" value="Acetyltransf_1"/>
    <property type="match status" value="1"/>
</dbReference>
<sequence>MQEMRRTKAKQLSGKGGFSMIHIQRAPGVKTAYKAMQDGFQDYLIPLHISEAEFQERIIERDGNQLEHSFVAYHGEIPVGLWLNGWKEIEGQRIMRCGGLGISPQYRRLGIAKALYQAQLSHAKEIGMDGLMLEVIQGNDPAIRLYESLHYTIVGEIGYFHLTDERQEAALPTIEEVEFLKQYHGQGEYIWQQDPHVMQQLQTDYYQLEASVVAVAGSSLLSVVGPAEQKARHATEVVRRLPGTTYHYQSTDVQVWEALRSEGWTQRDLKQYIMRQSL</sequence>
<dbReference type="PANTHER" id="PTHR43420">
    <property type="entry name" value="ACETYLTRANSFERASE"/>
    <property type="match status" value="1"/>
</dbReference>
<dbReference type="Gene3D" id="3.40.630.30">
    <property type="match status" value="1"/>
</dbReference>